<name>A0A5B7FRW9_PORTR</name>
<comment type="caution">
    <text evidence="2">The sequence shown here is derived from an EMBL/GenBank/DDBJ whole genome shotgun (WGS) entry which is preliminary data.</text>
</comment>
<sequence length="66" mass="7397">MVVLSGLWAVEWVWPAVRTCQVLPRHSVVIHSKNITIITTTTTTTTTITFTTTTITKPTMTIFKYG</sequence>
<feature type="chain" id="PRO_5022845235" evidence="1">
    <location>
        <begin position="20"/>
        <end position="66"/>
    </location>
</feature>
<evidence type="ECO:0000313" key="2">
    <source>
        <dbReference type="EMBL" id="MPC50530.1"/>
    </source>
</evidence>
<evidence type="ECO:0000313" key="3">
    <source>
        <dbReference type="Proteomes" id="UP000324222"/>
    </source>
</evidence>
<reference evidence="2 3" key="1">
    <citation type="submission" date="2019-05" db="EMBL/GenBank/DDBJ databases">
        <title>Another draft genome of Portunus trituberculatus and its Hox gene families provides insights of decapod evolution.</title>
        <authorList>
            <person name="Jeong J.-H."/>
            <person name="Song I."/>
            <person name="Kim S."/>
            <person name="Choi T."/>
            <person name="Kim D."/>
            <person name="Ryu S."/>
            <person name="Kim W."/>
        </authorList>
    </citation>
    <scope>NUCLEOTIDE SEQUENCE [LARGE SCALE GENOMIC DNA]</scope>
    <source>
        <tissue evidence="2">Muscle</tissue>
    </source>
</reference>
<proteinExistence type="predicted"/>
<keyword evidence="3" id="KW-1185">Reference proteome</keyword>
<dbReference type="AlphaFoldDB" id="A0A5B7FRW9"/>
<dbReference type="Proteomes" id="UP000324222">
    <property type="component" value="Unassembled WGS sequence"/>
</dbReference>
<organism evidence="2 3">
    <name type="scientific">Portunus trituberculatus</name>
    <name type="common">Swimming crab</name>
    <name type="synonym">Neptunus trituberculatus</name>
    <dbReference type="NCBI Taxonomy" id="210409"/>
    <lineage>
        <taxon>Eukaryota</taxon>
        <taxon>Metazoa</taxon>
        <taxon>Ecdysozoa</taxon>
        <taxon>Arthropoda</taxon>
        <taxon>Crustacea</taxon>
        <taxon>Multicrustacea</taxon>
        <taxon>Malacostraca</taxon>
        <taxon>Eumalacostraca</taxon>
        <taxon>Eucarida</taxon>
        <taxon>Decapoda</taxon>
        <taxon>Pleocyemata</taxon>
        <taxon>Brachyura</taxon>
        <taxon>Eubrachyura</taxon>
        <taxon>Portunoidea</taxon>
        <taxon>Portunidae</taxon>
        <taxon>Portuninae</taxon>
        <taxon>Portunus</taxon>
    </lineage>
</organism>
<protein>
    <submittedName>
        <fullName evidence="2">Uncharacterized protein</fullName>
    </submittedName>
</protein>
<feature type="signal peptide" evidence="1">
    <location>
        <begin position="1"/>
        <end position="19"/>
    </location>
</feature>
<gene>
    <name evidence="2" type="ORF">E2C01_044359</name>
</gene>
<accession>A0A5B7FRW9</accession>
<keyword evidence="1" id="KW-0732">Signal</keyword>
<evidence type="ECO:0000256" key="1">
    <source>
        <dbReference type="SAM" id="SignalP"/>
    </source>
</evidence>
<dbReference type="EMBL" id="VSRR010009560">
    <property type="protein sequence ID" value="MPC50530.1"/>
    <property type="molecule type" value="Genomic_DNA"/>
</dbReference>